<evidence type="ECO:0000313" key="1">
    <source>
        <dbReference type="EMBL" id="KAJ7325409.1"/>
    </source>
</evidence>
<dbReference type="EMBL" id="JARIHO010000044">
    <property type="protein sequence ID" value="KAJ7325409.1"/>
    <property type="molecule type" value="Genomic_DNA"/>
</dbReference>
<proteinExistence type="predicted"/>
<accession>A0AAD6ZJU5</accession>
<sequence>MACKPICRAWADDPTQIHAPARKKPFGAGASHFGTPKSELSQLRHVYAQPQGRLCDKHPRNFVHYIATTSDAWAVALIVTGDDRHWASSGTKQERYVFERKITLQYVDPNPTRPSHRSDFLG</sequence>
<keyword evidence="2" id="KW-1185">Reference proteome</keyword>
<protein>
    <submittedName>
        <fullName evidence="1">Uncharacterized protein</fullName>
    </submittedName>
</protein>
<evidence type="ECO:0000313" key="2">
    <source>
        <dbReference type="Proteomes" id="UP001218218"/>
    </source>
</evidence>
<gene>
    <name evidence="1" type="ORF">DFH08DRAFT_817086</name>
</gene>
<comment type="caution">
    <text evidence="1">The sequence shown here is derived from an EMBL/GenBank/DDBJ whole genome shotgun (WGS) entry which is preliminary data.</text>
</comment>
<reference evidence="1" key="1">
    <citation type="submission" date="2023-03" db="EMBL/GenBank/DDBJ databases">
        <title>Massive genome expansion in bonnet fungi (Mycena s.s.) driven by repeated elements and novel gene families across ecological guilds.</title>
        <authorList>
            <consortium name="Lawrence Berkeley National Laboratory"/>
            <person name="Harder C.B."/>
            <person name="Miyauchi S."/>
            <person name="Viragh M."/>
            <person name="Kuo A."/>
            <person name="Thoen E."/>
            <person name="Andreopoulos B."/>
            <person name="Lu D."/>
            <person name="Skrede I."/>
            <person name="Drula E."/>
            <person name="Henrissat B."/>
            <person name="Morin E."/>
            <person name="Kohler A."/>
            <person name="Barry K."/>
            <person name="LaButti K."/>
            <person name="Morin E."/>
            <person name="Salamov A."/>
            <person name="Lipzen A."/>
            <person name="Mereny Z."/>
            <person name="Hegedus B."/>
            <person name="Baldrian P."/>
            <person name="Stursova M."/>
            <person name="Weitz H."/>
            <person name="Taylor A."/>
            <person name="Grigoriev I.V."/>
            <person name="Nagy L.G."/>
            <person name="Martin F."/>
            <person name="Kauserud H."/>
        </authorList>
    </citation>
    <scope>NUCLEOTIDE SEQUENCE</scope>
    <source>
        <strain evidence="1">CBHHK002</strain>
    </source>
</reference>
<dbReference type="AlphaFoldDB" id="A0AAD6ZJU5"/>
<name>A0AAD6ZJU5_9AGAR</name>
<dbReference type="Proteomes" id="UP001218218">
    <property type="component" value="Unassembled WGS sequence"/>
</dbReference>
<organism evidence="1 2">
    <name type="scientific">Mycena albidolilacea</name>
    <dbReference type="NCBI Taxonomy" id="1033008"/>
    <lineage>
        <taxon>Eukaryota</taxon>
        <taxon>Fungi</taxon>
        <taxon>Dikarya</taxon>
        <taxon>Basidiomycota</taxon>
        <taxon>Agaricomycotina</taxon>
        <taxon>Agaricomycetes</taxon>
        <taxon>Agaricomycetidae</taxon>
        <taxon>Agaricales</taxon>
        <taxon>Marasmiineae</taxon>
        <taxon>Mycenaceae</taxon>
        <taxon>Mycena</taxon>
    </lineage>
</organism>